<dbReference type="InterPro" id="IPR052302">
    <property type="entry name" value="Neurotrophin_rcpt-DD"/>
</dbReference>
<dbReference type="OrthoDB" id="10135347at2759"/>
<organism evidence="5 6">
    <name type="scientific">Branchiostoma belcheri</name>
    <name type="common">Amphioxus</name>
    <dbReference type="NCBI Taxonomy" id="7741"/>
    <lineage>
        <taxon>Eukaryota</taxon>
        <taxon>Metazoa</taxon>
        <taxon>Chordata</taxon>
        <taxon>Cephalochordata</taxon>
        <taxon>Leptocardii</taxon>
        <taxon>Amphioxiformes</taxon>
        <taxon>Branchiostomatidae</taxon>
        <taxon>Branchiostoma</taxon>
    </lineage>
</organism>
<evidence type="ECO:0000256" key="2">
    <source>
        <dbReference type="ARBA" id="ARBA00022737"/>
    </source>
</evidence>
<dbReference type="GO" id="GO:0015026">
    <property type="term" value="F:coreceptor activity"/>
    <property type="evidence" value="ECO:0007669"/>
    <property type="project" value="TreeGrafter"/>
</dbReference>
<keyword evidence="4" id="KW-0732">Signal</keyword>
<evidence type="ECO:0000256" key="4">
    <source>
        <dbReference type="SAM" id="SignalP"/>
    </source>
</evidence>
<dbReference type="RefSeq" id="XP_019616183.1">
    <property type="nucleotide sequence ID" value="XM_019760624.1"/>
</dbReference>
<dbReference type="GO" id="GO:0009986">
    <property type="term" value="C:cell surface"/>
    <property type="evidence" value="ECO:0007669"/>
    <property type="project" value="TreeGrafter"/>
</dbReference>
<dbReference type="GO" id="GO:0005886">
    <property type="term" value="C:plasma membrane"/>
    <property type="evidence" value="ECO:0007669"/>
    <property type="project" value="TreeGrafter"/>
</dbReference>
<evidence type="ECO:0000313" key="6">
    <source>
        <dbReference type="RefSeq" id="XP_019616183.1"/>
    </source>
</evidence>
<evidence type="ECO:0000313" key="5">
    <source>
        <dbReference type="Proteomes" id="UP000515135"/>
    </source>
</evidence>
<name>A0A6P4XVQ8_BRABE</name>
<dbReference type="GO" id="GO:0048406">
    <property type="term" value="F:nerve growth factor binding"/>
    <property type="evidence" value="ECO:0007669"/>
    <property type="project" value="TreeGrafter"/>
</dbReference>
<dbReference type="GeneID" id="109463768"/>
<sequence>MMFNVQVVIFVFTILVSCASLDPTCFPGCKNTNSWSSCLPDHSKPPSNPHLPPMKGACILCPMQLQQQPVLNKNSSSQSNTTCLPNNDHLGVRGFSFGILSFEKLRPPPQWKVGVNQLAFIESGVTDLEQGLLAEFPGLHTLYLDFNNLTHVKRSWFGDEHYQTWRYFFLSLTHNYITKMDSNCFQNLPFLSTLLLDSNSLQSVQPSWFHNLKKLGKLSLKSNAIKFIPPQTFKSQSRLRDLDLSMNLLTCLSRETVEGPGELDVMSLGGNRLPSLHTLVMTWRLVHRYIYPNILGEFAVRVNEVLFCITKVCRMGQFYHVQMQHDIHTQAARPSAEPERQCTFLQLHTPSQTKYSLPLIIISVNNTESDKHARNITHLCQHAWENVSTVKVALRGDITLQIVPMSLDKSSSPQTVAVVLSDVISKENMTQEEMMNVTCLVNTWAEKYQVEHVFSTPLSSTPNATVCPEKTQATTPGGRMSEESALTTREPKLKATNLTLNHTTGTCSPCPNQTTSMRSPCPNGTVKERSPQVAIIIITSSMVTVIGVVLVELLVAYVIRRQHCWSRGNQQGHLAGAHATAPGQQYSEIPDEYYNQQNAATPTTPQTDNDYSQIPDEYYNYYNTIPDEYYNRYNTYPLRGPHNNKDYSQTVRFNIAAHEVVLPSSTRLGGKHPSYDTVPQVWRDPQNYQIPTRGRNTNIRSQRMPVARSSSEPRYMGLIGNYSKTMRAAAHVVVLPSSTRLGHKHPSYDTAPQVRRDPQNYQNVSTQLGDKHPSYDTAPQVRRDPQNYQNPVSTRLGGKHPSYDTAPQVWRYPQNYQNPVSTRLGVKHPSYDAAPQVRRDPQNYQNPVSTRLGGKHPSYDTVPQVRRDPQNYKIPAQGRNTNIRSQKMPLARSISDPGYMGLIGN</sequence>
<dbReference type="Pfam" id="PF13855">
    <property type="entry name" value="LRR_8"/>
    <property type="match status" value="1"/>
</dbReference>
<dbReference type="KEGG" id="bbel:109463768"/>
<dbReference type="Proteomes" id="UP000515135">
    <property type="component" value="Unplaced"/>
</dbReference>
<gene>
    <name evidence="6" type="primary">LOC109463768</name>
</gene>
<dbReference type="GO" id="GO:0007266">
    <property type="term" value="P:Rho protein signal transduction"/>
    <property type="evidence" value="ECO:0007669"/>
    <property type="project" value="TreeGrafter"/>
</dbReference>
<dbReference type="AlphaFoldDB" id="A0A6P4XVQ8"/>
<feature type="region of interest" description="Disordered" evidence="3">
    <location>
        <begin position="763"/>
        <end position="801"/>
    </location>
</feature>
<feature type="region of interest" description="Disordered" evidence="3">
    <location>
        <begin position="833"/>
        <end position="865"/>
    </location>
</feature>
<keyword evidence="1" id="KW-0433">Leucine-rich repeat</keyword>
<feature type="region of interest" description="Disordered" evidence="3">
    <location>
        <begin position="464"/>
        <end position="488"/>
    </location>
</feature>
<dbReference type="InterPro" id="IPR003591">
    <property type="entry name" value="Leu-rich_rpt_typical-subtyp"/>
</dbReference>
<protein>
    <submittedName>
        <fullName evidence="6">Uncharacterized protein LOC109463768</fullName>
    </submittedName>
</protein>
<dbReference type="SMART" id="SM00369">
    <property type="entry name" value="LRR_TYP"/>
    <property type="match status" value="4"/>
</dbReference>
<keyword evidence="2" id="KW-0677">Repeat</keyword>
<evidence type="ECO:0000256" key="3">
    <source>
        <dbReference type="SAM" id="MobiDB-lite"/>
    </source>
</evidence>
<dbReference type="Gene3D" id="3.80.10.10">
    <property type="entry name" value="Ribonuclease Inhibitor"/>
    <property type="match status" value="1"/>
</dbReference>
<dbReference type="GO" id="GO:0005035">
    <property type="term" value="F:death receptor activity"/>
    <property type="evidence" value="ECO:0007669"/>
    <property type="project" value="TreeGrafter"/>
</dbReference>
<proteinExistence type="predicted"/>
<reference evidence="6" key="1">
    <citation type="submission" date="2025-08" db="UniProtKB">
        <authorList>
            <consortium name="RefSeq"/>
        </authorList>
    </citation>
    <scope>IDENTIFICATION</scope>
    <source>
        <tissue evidence="6">Gonad</tissue>
    </source>
</reference>
<dbReference type="SUPFAM" id="SSF52058">
    <property type="entry name" value="L domain-like"/>
    <property type="match status" value="1"/>
</dbReference>
<dbReference type="InterPro" id="IPR032675">
    <property type="entry name" value="LRR_dom_sf"/>
</dbReference>
<dbReference type="PANTHER" id="PTHR46605">
    <property type="entry name" value="TUMOR NECROSIS FACTOR RECEPTOR"/>
    <property type="match status" value="1"/>
</dbReference>
<dbReference type="PANTHER" id="PTHR46605:SF2">
    <property type="entry name" value="TNFR-CYS DOMAIN-CONTAINING PROTEIN"/>
    <property type="match status" value="1"/>
</dbReference>
<feature type="signal peptide" evidence="4">
    <location>
        <begin position="1"/>
        <end position="19"/>
    </location>
</feature>
<feature type="chain" id="PRO_5028370146" evidence="4">
    <location>
        <begin position="20"/>
        <end position="905"/>
    </location>
</feature>
<keyword evidence="5" id="KW-1185">Reference proteome</keyword>
<evidence type="ECO:0000256" key="1">
    <source>
        <dbReference type="ARBA" id="ARBA00022614"/>
    </source>
</evidence>
<dbReference type="InterPro" id="IPR001611">
    <property type="entry name" value="Leu-rich_rpt"/>
</dbReference>
<accession>A0A6P4XVQ8</accession>